<dbReference type="UniPathway" id="UPA00124"/>
<proteinExistence type="inferred from homology"/>
<sequence>MRFLILGCNGMAGHTISLYLKEKGHDVFGFDRSPSKFINSVAGDAMEESFIKELIGYNKYDTVINCIGLLNQFAENNKSSAVYLNSYFPHQLAELTADTDTQIIHMSTDCVFSGERGQYTEEDLRDGRTFYDRTKALGELEDNKNITLRNSIVGPDINPNGIGLLNWFMQQNGDVTGYTGAMWTGQTTLQLAKTMEVAAQERAYGLFNTVPESSISKCDLLVLFNKYIRKNKVNIIPVDRMAADKSLKRTRWDFSYKIPDYEFMVAELAEWMRAHKELYPHYEL</sequence>
<dbReference type="RefSeq" id="WP_078786760.1">
    <property type="nucleotide sequence ID" value="NZ_FMTO01000004.1"/>
</dbReference>
<organism evidence="4 5">
    <name type="scientific">Eubacterium ruminantium</name>
    <dbReference type="NCBI Taxonomy" id="42322"/>
    <lineage>
        <taxon>Bacteria</taxon>
        <taxon>Bacillati</taxon>
        <taxon>Bacillota</taxon>
        <taxon>Clostridia</taxon>
        <taxon>Eubacteriales</taxon>
        <taxon>Eubacteriaceae</taxon>
        <taxon>Eubacterium</taxon>
    </lineage>
</organism>
<evidence type="ECO:0000256" key="2">
    <source>
        <dbReference type="RuleBase" id="RU364082"/>
    </source>
</evidence>
<comment type="function">
    <text evidence="2">Catalyzes the reduction of dTDP-6-deoxy-L-lyxo-4-hexulose to yield dTDP-L-rhamnose.</text>
</comment>
<dbReference type="Pfam" id="PF04321">
    <property type="entry name" value="RmlD_sub_bind"/>
    <property type="match status" value="1"/>
</dbReference>
<dbReference type="GO" id="GO:0008831">
    <property type="term" value="F:dTDP-4-dehydrorhamnose reductase activity"/>
    <property type="evidence" value="ECO:0007669"/>
    <property type="project" value="UniProtKB-EC"/>
</dbReference>
<dbReference type="InterPro" id="IPR029903">
    <property type="entry name" value="RmlD-like-bd"/>
</dbReference>
<reference evidence="4 5" key="1">
    <citation type="submission" date="2017-02" db="EMBL/GenBank/DDBJ databases">
        <authorList>
            <person name="Peterson S.W."/>
        </authorList>
    </citation>
    <scope>NUCLEOTIDE SEQUENCE [LARGE SCALE GENOMIC DNA]</scope>
    <source>
        <strain evidence="4 5">ATCC 17233</strain>
    </source>
</reference>
<dbReference type="Proteomes" id="UP000189857">
    <property type="component" value="Unassembled WGS sequence"/>
</dbReference>
<dbReference type="PANTHER" id="PTHR10491:SF4">
    <property type="entry name" value="METHIONINE ADENOSYLTRANSFERASE 2 SUBUNIT BETA"/>
    <property type="match status" value="1"/>
</dbReference>
<evidence type="ECO:0000313" key="5">
    <source>
        <dbReference type="Proteomes" id="UP000189857"/>
    </source>
</evidence>
<dbReference type="GO" id="GO:0019305">
    <property type="term" value="P:dTDP-rhamnose biosynthetic process"/>
    <property type="evidence" value="ECO:0007669"/>
    <property type="project" value="UniProtKB-UniPathway"/>
</dbReference>
<dbReference type="EMBL" id="FUXA01000006">
    <property type="protein sequence ID" value="SJZ57530.1"/>
    <property type="molecule type" value="Genomic_DNA"/>
</dbReference>
<feature type="domain" description="RmlD-like substrate binding" evidence="3">
    <location>
        <begin position="1"/>
        <end position="140"/>
    </location>
</feature>
<dbReference type="Gene3D" id="3.40.50.720">
    <property type="entry name" value="NAD(P)-binding Rossmann-like Domain"/>
    <property type="match status" value="1"/>
</dbReference>
<dbReference type="OrthoDB" id="9803892at2"/>
<accession>A0A1T4LS28</accession>
<gene>
    <name evidence="4" type="ORF">SAMN02745110_00904</name>
</gene>
<name>A0A1T4LS28_9FIRM</name>
<dbReference type="InterPro" id="IPR036291">
    <property type="entry name" value="NAD(P)-bd_dom_sf"/>
</dbReference>
<keyword evidence="5" id="KW-1185">Reference proteome</keyword>
<dbReference type="GO" id="GO:0005829">
    <property type="term" value="C:cytosol"/>
    <property type="evidence" value="ECO:0007669"/>
    <property type="project" value="TreeGrafter"/>
</dbReference>
<dbReference type="AlphaFoldDB" id="A0A1T4LS28"/>
<comment type="pathway">
    <text evidence="2">Carbohydrate biosynthesis; dTDP-L-rhamnose biosynthesis.</text>
</comment>
<keyword evidence="2" id="KW-0521">NADP</keyword>
<dbReference type="SUPFAM" id="SSF51735">
    <property type="entry name" value="NAD(P)-binding Rossmann-fold domains"/>
    <property type="match status" value="1"/>
</dbReference>
<dbReference type="PANTHER" id="PTHR10491">
    <property type="entry name" value="DTDP-4-DEHYDRORHAMNOSE REDUCTASE"/>
    <property type="match status" value="1"/>
</dbReference>
<dbReference type="InterPro" id="IPR005913">
    <property type="entry name" value="dTDP_dehydrorham_reduct"/>
</dbReference>
<evidence type="ECO:0000259" key="3">
    <source>
        <dbReference type="Pfam" id="PF04321"/>
    </source>
</evidence>
<evidence type="ECO:0000313" key="4">
    <source>
        <dbReference type="EMBL" id="SJZ57530.1"/>
    </source>
</evidence>
<keyword evidence="2" id="KW-0560">Oxidoreductase</keyword>
<evidence type="ECO:0000256" key="1">
    <source>
        <dbReference type="ARBA" id="ARBA00010944"/>
    </source>
</evidence>
<comment type="similarity">
    <text evidence="1 2">Belongs to the dTDP-4-dehydrorhamnose reductase family.</text>
</comment>
<protein>
    <recommendedName>
        <fullName evidence="2">dTDP-4-dehydrorhamnose reductase</fullName>
        <ecNumber evidence="2">1.1.1.133</ecNumber>
    </recommendedName>
</protein>
<dbReference type="EC" id="1.1.1.133" evidence="2"/>